<evidence type="ECO:0000313" key="1">
    <source>
        <dbReference type="EMBL" id="CUQ80408.1"/>
    </source>
</evidence>
<evidence type="ECO:0000313" key="2">
    <source>
        <dbReference type="Proteomes" id="UP000095780"/>
    </source>
</evidence>
<evidence type="ECO:0008006" key="3">
    <source>
        <dbReference type="Google" id="ProtNLM"/>
    </source>
</evidence>
<name>A0A174Z7Z6_9FIRM</name>
<proteinExistence type="predicted"/>
<dbReference type="EMBL" id="CZBV01000001">
    <property type="protein sequence ID" value="CUQ80408.1"/>
    <property type="molecule type" value="Genomic_DNA"/>
</dbReference>
<reference evidence="1 2" key="1">
    <citation type="submission" date="2015-09" db="EMBL/GenBank/DDBJ databases">
        <authorList>
            <consortium name="Pathogen Informatics"/>
        </authorList>
    </citation>
    <scope>NUCLEOTIDE SEQUENCE [LARGE SCALE GENOMIC DNA]</scope>
    <source>
        <strain evidence="1 2">2789STDY5834878</strain>
    </source>
</reference>
<dbReference type="Proteomes" id="UP000095780">
    <property type="component" value="Unassembled WGS sequence"/>
</dbReference>
<protein>
    <recommendedName>
        <fullName evidence="3">DUF2786 domain-containing protein</fullName>
    </recommendedName>
</protein>
<organism evidence="1 2">
    <name type="scientific">Lachnospira eligens</name>
    <dbReference type="NCBI Taxonomy" id="39485"/>
    <lineage>
        <taxon>Bacteria</taxon>
        <taxon>Bacillati</taxon>
        <taxon>Bacillota</taxon>
        <taxon>Clostridia</taxon>
        <taxon>Lachnospirales</taxon>
        <taxon>Lachnospiraceae</taxon>
        <taxon>Lachnospira</taxon>
    </lineage>
</organism>
<gene>
    <name evidence="1" type="ORF">ERS852492_00496</name>
</gene>
<dbReference type="AlphaFoldDB" id="A0A174Z7Z6"/>
<sequence length="190" mass="22527">MDQIQHDKIKEKLAKIKALAERGVGGEKETAMRMYEELKVRYEIEDEEITLDEVTLHWFSYKNDLEEDLLTQIFYMVTGSASYRRYTGSYSRRKKRGCDCTEVEAAEITLYFNFYKEELKREMEAFMAGFKFKNNLFPDENARCYQEHKGEERERTDEENRMLKKAAFFAGFMDGNQPPRALIGEPEEED</sequence>
<accession>A0A174Z7Z6</accession>
<dbReference type="RefSeq" id="WP_055285944.1">
    <property type="nucleotide sequence ID" value="NZ_CABIXW010000001.1"/>
</dbReference>